<reference evidence="1" key="1">
    <citation type="submission" date="2020-08" db="EMBL/GenBank/DDBJ databases">
        <title>Multicomponent nature underlies the extraordinary mechanical properties of spider dragline silk.</title>
        <authorList>
            <person name="Kono N."/>
            <person name="Nakamura H."/>
            <person name="Mori M."/>
            <person name="Yoshida Y."/>
            <person name="Ohtoshi R."/>
            <person name="Malay A.D."/>
            <person name="Moran D.A.P."/>
            <person name="Tomita M."/>
            <person name="Numata K."/>
            <person name="Arakawa K."/>
        </authorList>
    </citation>
    <scope>NUCLEOTIDE SEQUENCE</scope>
</reference>
<protein>
    <submittedName>
        <fullName evidence="1">Uncharacterized protein</fullName>
    </submittedName>
</protein>
<comment type="caution">
    <text evidence="1">The sequence shown here is derived from an EMBL/GenBank/DDBJ whole genome shotgun (WGS) entry which is preliminary data.</text>
</comment>
<evidence type="ECO:0000313" key="2">
    <source>
        <dbReference type="Proteomes" id="UP000887013"/>
    </source>
</evidence>
<proteinExistence type="predicted"/>
<gene>
    <name evidence="1" type="ORF">NPIL_148961</name>
</gene>
<accession>A0A8X6PWW9</accession>
<dbReference type="AlphaFoldDB" id="A0A8X6PWW9"/>
<name>A0A8X6PWW9_NEPPI</name>
<keyword evidence="2" id="KW-1185">Reference proteome</keyword>
<evidence type="ECO:0000313" key="1">
    <source>
        <dbReference type="EMBL" id="GFT94121.1"/>
    </source>
</evidence>
<dbReference type="Proteomes" id="UP000887013">
    <property type="component" value="Unassembled WGS sequence"/>
</dbReference>
<dbReference type="EMBL" id="BMAW01025830">
    <property type="protein sequence ID" value="GFT94121.1"/>
    <property type="molecule type" value="Genomic_DNA"/>
</dbReference>
<organism evidence="1 2">
    <name type="scientific">Nephila pilipes</name>
    <name type="common">Giant wood spider</name>
    <name type="synonym">Nephila maculata</name>
    <dbReference type="NCBI Taxonomy" id="299642"/>
    <lineage>
        <taxon>Eukaryota</taxon>
        <taxon>Metazoa</taxon>
        <taxon>Ecdysozoa</taxon>
        <taxon>Arthropoda</taxon>
        <taxon>Chelicerata</taxon>
        <taxon>Arachnida</taxon>
        <taxon>Araneae</taxon>
        <taxon>Araneomorphae</taxon>
        <taxon>Entelegynae</taxon>
        <taxon>Araneoidea</taxon>
        <taxon>Nephilidae</taxon>
        <taxon>Nephila</taxon>
    </lineage>
</organism>
<sequence length="92" mass="10259">MWCLLMLIQGGTAAMLLAAVEKLINSEWGASTHRYDELLLCRLATRWLGLLDRLAIGFGGGMRWKPSVMISGEKGEGNFYRKALMQISLLSK</sequence>